<proteinExistence type="inferred from homology"/>
<dbReference type="Gene3D" id="2.60.40.1180">
    <property type="entry name" value="Golgi alpha-mannosidase II"/>
    <property type="match status" value="1"/>
</dbReference>
<dbReference type="AlphaFoldDB" id="A0AAE3D6U7"/>
<feature type="binding site" evidence="7">
    <location>
        <position position="554"/>
    </location>
    <ligand>
        <name>substrate</name>
    </ligand>
</feature>
<feature type="binding site" evidence="7">
    <location>
        <begin position="372"/>
        <end position="373"/>
    </location>
    <ligand>
        <name>substrate</name>
    </ligand>
</feature>
<dbReference type="GO" id="GO:0016052">
    <property type="term" value="P:carbohydrate catabolic process"/>
    <property type="evidence" value="ECO:0007669"/>
    <property type="project" value="InterPro"/>
</dbReference>
<dbReference type="InterPro" id="IPR031705">
    <property type="entry name" value="Glyco_hydro_36_C"/>
</dbReference>
<evidence type="ECO:0000256" key="2">
    <source>
        <dbReference type="ARBA" id="ARBA00012755"/>
    </source>
</evidence>
<dbReference type="Gene3D" id="3.20.20.70">
    <property type="entry name" value="Aldolase class I"/>
    <property type="match status" value="1"/>
</dbReference>
<dbReference type="CDD" id="cd14791">
    <property type="entry name" value="GH36"/>
    <property type="match status" value="1"/>
</dbReference>
<feature type="binding site" evidence="7">
    <location>
        <position position="449"/>
    </location>
    <ligand>
        <name>substrate</name>
    </ligand>
</feature>
<gene>
    <name evidence="10" type="ORF">LKD75_04740</name>
</gene>
<evidence type="ECO:0000256" key="3">
    <source>
        <dbReference type="ARBA" id="ARBA00022801"/>
    </source>
</evidence>
<accession>A0AAE3D6U7</accession>
<protein>
    <recommendedName>
        <fullName evidence="2 5">Alpha-galactosidase</fullName>
        <ecNumber evidence="2 5">3.2.1.22</ecNumber>
    </recommendedName>
</protein>
<dbReference type="InterPro" id="IPR000111">
    <property type="entry name" value="Glyco_hydro_27/36_CS"/>
</dbReference>
<feature type="domain" description="Glycosyl hydrolase family 36 N-terminal" evidence="9">
    <location>
        <begin position="31"/>
        <end position="291"/>
    </location>
</feature>
<evidence type="ECO:0000256" key="1">
    <source>
        <dbReference type="ARBA" id="ARBA00001255"/>
    </source>
</evidence>
<dbReference type="PRINTS" id="PR00743">
    <property type="entry name" value="GLHYDRLASE36"/>
</dbReference>
<dbReference type="FunFam" id="3.20.20.70:FF:000118">
    <property type="entry name" value="Alpha-galactosidase"/>
    <property type="match status" value="1"/>
</dbReference>
<reference evidence="10 11" key="1">
    <citation type="submission" date="2021-10" db="EMBL/GenBank/DDBJ databases">
        <title>Anaerobic single-cell dispensing facilitates the cultivation of human gut bacteria.</title>
        <authorList>
            <person name="Afrizal A."/>
        </authorList>
    </citation>
    <scope>NUCLEOTIDE SEQUENCE [LARGE SCALE GENOMIC DNA]</scope>
    <source>
        <strain evidence="10 11">CLA-AA-H273</strain>
    </source>
</reference>
<keyword evidence="11" id="KW-1185">Reference proteome</keyword>
<dbReference type="PANTHER" id="PTHR43053:SF3">
    <property type="entry name" value="ALPHA-GALACTOSIDASE C-RELATED"/>
    <property type="match status" value="1"/>
</dbReference>
<keyword evidence="4 5" id="KW-0326">Glycosidase</keyword>
<evidence type="ECO:0000259" key="9">
    <source>
        <dbReference type="Pfam" id="PF16875"/>
    </source>
</evidence>
<dbReference type="InterPro" id="IPR050985">
    <property type="entry name" value="Alpha-glycosidase_related"/>
</dbReference>
<comment type="catalytic activity">
    <reaction evidence="1 5">
        <text>Hydrolysis of terminal, non-reducing alpha-D-galactose residues in alpha-D-galactosides, including galactose oligosaccharides, galactomannans and galactolipids.</text>
        <dbReference type="EC" id="3.2.1.22"/>
    </reaction>
</comment>
<dbReference type="InterPro" id="IPR031704">
    <property type="entry name" value="Glyco_hydro_36_N"/>
</dbReference>
<dbReference type="InterPro" id="IPR013785">
    <property type="entry name" value="Aldolase_TIM"/>
</dbReference>
<feature type="active site" description="Proton donor" evidence="6">
    <location>
        <position position="554"/>
    </location>
</feature>
<dbReference type="PIRSF" id="PIRSF005536">
    <property type="entry name" value="Agal"/>
    <property type="match status" value="1"/>
</dbReference>
<dbReference type="InterPro" id="IPR013780">
    <property type="entry name" value="Glyco_hydro_b"/>
</dbReference>
<dbReference type="Pfam" id="PF02065">
    <property type="entry name" value="Melibiase"/>
    <property type="match status" value="1"/>
</dbReference>
<dbReference type="PROSITE" id="PS00512">
    <property type="entry name" value="ALPHA_GALACTOSIDASE"/>
    <property type="match status" value="1"/>
</dbReference>
<organism evidence="10 11">
    <name type="scientific">Waltera acetigignens</name>
    <dbReference type="NCBI Taxonomy" id="2981769"/>
    <lineage>
        <taxon>Bacteria</taxon>
        <taxon>Bacillati</taxon>
        <taxon>Bacillota</taxon>
        <taxon>Clostridia</taxon>
        <taxon>Lachnospirales</taxon>
        <taxon>Lachnospiraceae</taxon>
        <taxon>Waltera</taxon>
    </lineage>
</organism>
<evidence type="ECO:0000313" key="11">
    <source>
        <dbReference type="Proteomes" id="UP001197795"/>
    </source>
</evidence>
<comment type="caution">
    <text evidence="10">The sequence shown here is derived from an EMBL/GenBank/DDBJ whole genome shotgun (WGS) entry which is preliminary data.</text>
</comment>
<evidence type="ECO:0000256" key="5">
    <source>
        <dbReference type="PIRNR" id="PIRNR005536"/>
    </source>
</evidence>
<feature type="binding site" evidence="7">
    <location>
        <position position="532"/>
    </location>
    <ligand>
        <name>substrate</name>
    </ligand>
</feature>
<dbReference type="RefSeq" id="WP_227732809.1">
    <property type="nucleotide sequence ID" value="NZ_JAJEPV010000008.1"/>
</dbReference>
<dbReference type="Gene3D" id="2.70.98.60">
    <property type="entry name" value="alpha-galactosidase from lactobacil brevis"/>
    <property type="match status" value="1"/>
</dbReference>
<dbReference type="Proteomes" id="UP001197795">
    <property type="component" value="Unassembled WGS sequence"/>
</dbReference>
<feature type="binding site" evidence="7">
    <location>
        <position position="205"/>
    </location>
    <ligand>
        <name>substrate</name>
    </ligand>
</feature>
<dbReference type="SUPFAM" id="SSF51445">
    <property type="entry name" value="(Trans)glycosidases"/>
    <property type="match status" value="1"/>
</dbReference>
<dbReference type="EC" id="3.2.1.22" evidence="2 5"/>
<evidence type="ECO:0000256" key="4">
    <source>
        <dbReference type="ARBA" id="ARBA00023295"/>
    </source>
</evidence>
<feature type="binding site" evidence="7">
    <location>
        <begin position="482"/>
        <end position="486"/>
    </location>
    <ligand>
        <name>substrate</name>
    </ligand>
</feature>
<dbReference type="Pfam" id="PF16875">
    <property type="entry name" value="Glyco_hydro_36N"/>
    <property type="match status" value="1"/>
</dbReference>
<comment type="similarity">
    <text evidence="5">Belongs to the glycosyl hydrolase.</text>
</comment>
<dbReference type="Pfam" id="PF16874">
    <property type="entry name" value="Glyco_hydro_36C"/>
    <property type="match status" value="1"/>
</dbReference>
<dbReference type="GO" id="GO:0004557">
    <property type="term" value="F:alpha-galactosidase activity"/>
    <property type="evidence" value="ECO:0007669"/>
    <property type="project" value="UniProtKB-UniRule"/>
</dbReference>
<keyword evidence="3 5" id="KW-0378">Hydrolase</keyword>
<dbReference type="InterPro" id="IPR038417">
    <property type="entry name" value="Alpga-gal_N_sf"/>
</dbReference>
<dbReference type="EMBL" id="JAJEPV010000008">
    <property type="protein sequence ID" value="MCC2118907.1"/>
    <property type="molecule type" value="Genomic_DNA"/>
</dbReference>
<feature type="active site" description="Nucleophile" evidence="6">
    <location>
        <position position="484"/>
    </location>
</feature>
<evidence type="ECO:0000313" key="10">
    <source>
        <dbReference type="EMBL" id="MCC2118907.1"/>
    </source>
</evidence>
<feature type="domain" description="Glycosyl hydrolase family 36 C-terminal" evidence="8">
    <location>
        <begin position="656"/>
        <end position="732"/>
    </location>
</feature>
<evidence type="ECO:0000256" key="7">
    <source>
        <dbReference type="PIRSR" id="PIRSR005536-2"/>
    </source>
</evidence>
<evidence type="ECO:0000256" key="6">
    <source>
        <dbReference type="PIRSR" id="PIRSR005536-1"/>
    </source>
</evidence>
<dbReference type="InterPro" id="IPR002252">
    <property type="entry name" value="Glyco_hydro_36"/>
</dbReference>
<dbReference type="PANTHER" id="PTHR43053">
    <property type="entry name" value="GLYCOSIDASE FAMILY 31"/>
    <property type="match status" value="1"/>
</dbReference>
<evidence type="ECO:0000259" key="8">
    <source>
        <dbReference type="Pfam" id="PF16874"/>
    </source>
</evidence>
<sequence length="735" mass="83605">MAIRYIEQDRTFWLDTEHTSYLLAIVDQENFVGHVYYGQKLQYTENTPAPVYLLRTGEAPFVPSQNNRERVSFLDSFPMEYPGNGLGDYRESAISVRTAQGHVGVQLQYVSHEIVKEKPALPGLPSTFPGDEDCDTLILHLADPVIGLAADLIYTTFEEEDVITRSVILKNTAGQPIYVTKVMSACLDLDCTDEKYDILTLHGSWARERQMERRSLMHGKQSVGSVRGESSHQEHPFIALLSADATQDAGEVYGMHFVYSGNFLAQAELSQFDSIRMTMGIHPENFVWKLEQGESFAAPEVVMTYSSEGLSGMTHHYHDMYRGHLIRGEYRDKKRPILINNWEATYFDFNTEKLLKIAEQASKLGIEMLVMDDGWFGHRNDDSTSLGDWKVNEQKLPGGLKPLVEQVNALGMKFGIWFEPEMISPDSDLYREHPDWAIAIPGRAGSLCRNQYVLDLSRKEVRDHAFESVAAVLHSANIEYVKWDMNRQLSDLGSVELPADRQGELYHRYVLGVYELQDRLLQEFPHLLLENCSGGGARFDPGMLYYSPQIWCSDDMDAIERLKIQEGTMLLYPLSTMGAHVSDCPNHTVGRVTPFETRGHVALAGTFGYELDITKIPEKDRQQIPAQTAMYHKYNDLIRRGDYSRIASFLENGNYDCYQVTSKDQKEALVTYVQVLSRPNFHSRRVRLKGLAPEKQYRIEETGEIFGGDVLMQAGLLVTPLWGDYRSKLIHLTEV</sequence>
<name>A0AAE3D6U7_9FIRM</name>
<dbReference type="InterPro" id="IPR017853">
    <property type="entry name" value="GH"/>
</dbReference>